<reference evidence="1 2" key="1">
    <citation type="submission" date="2020-07" db="EMBL/GenBank/DDBJ databases">
        <title>Genomic Encyclopedia of Type Strains, Phase III (KMG-III): the genomes of soil and plant-associated and newly described type strains.</title>
        <authorList>
            <person name="Whitman W."/>
        </authorList>
    </citation>
    <scope>NUCLEOTIDE SEQUENCE [LARGE SCALE GENOMIC DNA]</scope>
    <source>
        <strain evidence="1 2">CECT 8576</strain>
    </source>
</reference>
<evidence type="ECO:0000313" key="2">
    <source>
        <dbReference type="Proteomes" id="UP000548304"/>
    </source>
</evidence>
<proteinExistence type="predicted"/>
<sequence length="149" mass="16293">MGFDMFVQGITGQHPHRYLRRSVFSMLATSQHMVDLGMAFASDRPEFPDSCHLSGEDFSEEGSPVTEQARTYLAQLEETLSAHGGSGTGIPLHKFDSNDGWHVTAAECAAAVQAYEHTIADGAAHPDEFADDVIPFLRTAARCNGFRVY</sequence>
<accession>A0A852YST5</accession>
<organism evidence="1 2">
    <name type="scientific">Actinopolyspora biskrensis</name>
    <dbReference type="NCBI Taxonomy" id="1470178"/>
    <lineage>
        <taxon>Bacteria</taxon>
        <taxon>Bacillati</taxon>
        <taxon>Actinomycetota</taxon>
        <taxon>Actinomycetes</taxon>
        <taxon>Actinopolysporales</taxon>
        <taxon>Actinopolysporaceae</taxon>
        <taxon>Actinopolyspora</taxon>
    </lineage>
</organism>
<dbReference type="RefSeq" id="WP_179533758.1">
    <property type="nucleotide sequence ID" value="NZ_JACBYW010000001.1"/>
</dbReference>
<gene>
    <name evidence="1" type="ORF">FHR84_000484</name>
</gene>
<dbReference type="Proteomes" id="UP000548304">
    <property type="component" value="Unassembled WGS sequence"/>
</dbReference>
<evidence type="ECO:0000313" key="1">
    <source>
        <dbReference type="EMBL" id="NYH77170.1"/>
    </source>
</evidence>
<dbReference type="EMBL" id="JACBYW010000001">
    <property type="protein sequence ID" value="NYH77170.1"/>
    <property type="molecule type" value="Genomic_DNA"/>
</dbReference>
<protein>
    <submittedName>
        <fullName evidence="1">Uncharacterized protein</fullName>
    </submittedName>
</protein>
<name>A0A852YST5_9ACTN</name>
<keyword evidence="2" id="KW-1185">Reference proteome</keyword>
<dbReference type="AlphaFoldDB" id="A0A852YST5"/>
<comment type="caution">
    <text evidence="1">The sequence shown here is derived from an EMBL/GenBank/DDBJ whole genome shotgun (WGS) entry which is preliminary data.</text>
</comment>